<keyword evidence="1" id="KW-0732">Signal</keyword>
<comment type="caution">
    <text evidence="3">The sequence shown here is derived from an EMBL/GenBank/DDBJ whole genome shotgun (WGS) entry which is preliminary data.</text>
</comment>
<dbReference type="InterPro" id="IPR000572">
    <property type="entry name" value="OxRdtase_Mopterin-bd_dom"/>
</dbReference>
<keyword evidence="4" id="KW-1185">Reference proteome</keyword>
<dbReference type="Pfam" id="PF00174">
    <property type="entry name" value="Oxidored_molyb"/>
    <property type="match status" value="1"/>
</dbReference>
<dbReference type="InterPro" id="IPR008335">
    <property type="entry name" value="Mopterin_OxRdtase_euk"/>
</dbReference>
<feature type="signal peptide" evidence="1">
    <location>
        <begin position="1"/>
        <end position="18"/>
    </location>
</feature>
<reference evidence="3 4" key="1">
    <citation type="submission" date="2020-08" db="EMBL/GenBank/DDBJ databases">
        <title>Genomic Encyclopedia of Type Strains, Phase IV (KMG-IV): sequencing the most valuable type-strain genomes for metagenomic binning, comparative biology and taxonomic classification.</title>
        <authorList>
            <person name="Goeker M."/>
        </authorList>
    </citation>
    <scope>NUCLEOTIDE SEQUENCE [LARGE SCALE GENOMIC DNA]</scope>
    <source>
        <strain evidence="3 4">DSM 102189</strain>
    </source>
</reference>
<dbReference type="InterPro" id="IPR036374">
    <property type="entry name" value="OxRdtase_Mopterin-bd_sf"/>
</dbReference>
<organism evidence="3 4">
    <name type="scientific">Polymorphobacter multimanifer</name>
    <dbReference type="NCBI Taxonomy" id="1070431"/>
    <lineage>
        <taxon>Bacteria</taxon>
        <taxon>Pseudomonadati</taxon>
        <taxon>Pseudomonadota</taxon>
        <taxon>Alphaproteobacteria</taxon>
        <taxon>Sphingomonadales</taxon>
        <taxon>Sphingosinicellaceae</taxon>
        <taxon>Polymorphobacter</taxon>
    </lineage>
</organism>
<evidence type="ECO:0000313" key="4">
    <source>
        <dbReference type="Proteomes" id="UP000538147"/>
    </source>
</evidence>
<dbReference type="Gene3D" id="3.90.420.10">
    <property type="entry name" value="Oxidoreductase, molybdopterin-binding domain"/>
    <property type="match status" value="1"/>
</dbReference>
<feature type="domain" description="Oxidoreductase molybdopterin-binding" evidence="2">
    <location>
        <begin position="81"/>
        <end position="253"/>
    </location>
</feature>
<dbReference type="EMBL" id="JACIIV010000005">
    <property type="protein sequence ID" value="MBB6226666.1"/>
    <property type="molecule type" value="Genomic_DNA"/>
</dbReference>
<dbReference type="PANTHER" id="PTHR19372">
    <property type="entry name" value="SULFITE REDUCTASE"/>
    <property type="match status" value="1"/>
</dbReference>
<dbReference type="InterPro" id="IPR014756">
    <property type="entry name" value="Ig_E-set"/>
</dbReference>
<dbReference type="GO" id="GO:0006790">
    <property type="term" value="P:sulfur compound metabolic process"/>
    <property type="evidence" value="ECO:0007669"/>
    <property type="project" value="TreeGrafter"/>
</dbReference>
<dbReference type="SUPFAM" id="SSF56524">
    <property type="entry name" value="Oxidoreductase molybdopterin-binding domain"/>
    <property type="match status" value="1"/>
</dbReference>
<dbReference type="SUPFAM" id="SSF81296">
    <property type="entry name" value="E set domains"/>
    <property type="match status" value="1"/>
</dbReference>
<protein>
    <submittedName>
        <fullName evidence="3">DMSO/TMAO reductase YedYZ molybdopterin-dependent catalytic subunit</fullName>
    </submittedName>
</protein>
<accession>A0A841L2Y8</accession>
<dbReference type="GO" id="GO:0043546">
    <property type="term" value="F:molybdopterin cofactor binding"/>
    <property type="evidence" value="ECO:0007669"/>
    <property type="project" value="TreeGrafter"/>
</dbReference>
<dbReference type="GO" id="GO:0020037">
    <property type="term" value="F:heme binding"/>
    <property type="evidence" value="ECO:0007669"/>
    <property type="project" value="TreeGrafter"/>
</dbReference>
<feature type="chain" id="PRO_5032941205" evidence="1">
    <location>
        <begin position="19"/>
        <end position="396"/>
    </location>
</feature>
<dbReference type="Gene3D" id="2.60.40.650">
    <property type="match status" value="1"/>
</dbReference>
<dbReference type="GO" id="GO:0008482">
    <property type="term" value="F:sulfite oxidase activity"/>
    <property type="evidence" value="ECO:0007669"/>
    <property type="project" value="TreeGrafter"/>
</dbReference>
<gene>
    <name evidence="3" type="ORF">FHS79_000824</name>
</gene>
<name>A0A841L2Y8_9SPHN</name>
<sequence>MISRRHLLSVLAASPAAAAPVDLGLGIASTRPLADPFEGKRAMIVQRSLPPLLETPLAAFDADSLAASTLTPTERFFVRWHYPFPTDIDPSAHRISVSGHVAKPLSLSLEDLARLPQTEVIAINQCAGNGRGLFAPRVPGAQWANGAMGNARWRGPRLRDVLALANPNTGALAVRASGLDAPPFEGAPAFAKSLALDHAMDDEVMLATHMNDVALPLIHGAPIRLVVPGWYSTYWVKMLDKLEILATPDDGYWMAKAYRAPATPHASVIPGASGFATRPVTAMVPRSVITNLAPGARQPWTQRLPVRGVAMGGDTHVAAVHISADDGRSWQPATLGPDHGRHSFRRFEAALELPRGAHVLRTRATNSRGESQAMEANWNPGGFYRGVSEAVPMELV</sequence>
<dbReference type="Proteomes" id="UP000538147">
    <property type="component" value="Unassembled WGS sequence"/>
</dbReference>
<dbReference type="PANTHER" id="PTHR19372:SF7">
    <property type="entry name" value="SULFITE OXIDASE, MITOCHONDRIAL"/>
    <property type="match status" value="1"/>
</dbReference>
<evidence type="ECO:0000256" key="1">
    <source>
        <dbReference type="SAM" id="SignalP"/>
    </source>
</evidence>
<evidence type="ECO:0000313" key="3">
    <source>
        <dbReference type="EMBL" id="MBB6226666.1"/>
    </source>
</evidence>
<proteinExistence type="predicted"/>
<evidence type="ECO:0000259" key="2">
    <source>
        <dbReference type="Pfam" id="PF00174"/>
    </source>
</evidence>
<dbReference type="PRINTS" id="PR00407">
    <property type="entry name" value="EUMOPTERIN"/>
</dbReference>
<dbReference type="AlphaFoldDB" id="A0A841L2Y8"/>
<dbReference type="RefSeq" id="WP_184195813.1">
    <property type="nucleotide sequence ID" value="NZ_JACIIV010000005.1"/>
</dbReference>